<gene>
    <name evidence="1" type="ORF">QAD02_018995</name>
</gene>
<organism evidence="1 2">
    <name type="scientific">Eretmocerus hayati</name>
    <dbReference type="NCBI Taxonomy" id="131215"/>
    <lineage>
        <taxon>Eukaryota</taxon>
        <taxon>Metazoa</taxon>
        <taxon>Ecdysozoa</taxon>
        <taxon>Arthropoda</taxon>
        <taxon>Hexapoda</taxon>
        <taxon>Insecta</taxon>
        <taxon>Pterygota</taxon>
        <taxon>Neoptera</taxon>
        <taxon>Endopterygota</taxon>
        <taxon>Hymenoptera</taxon>
        <taxon>Apocrita</taxon>
        <taxon>Proctotrupomorpha</taxon>
        <taxon>Chalcidoidea</taxon>
        <taxon>Aphelinidae</taxon>
        <taxon>Aphelininae</taxon>
        <taxon>Eretmocerus</taxon>
    </lineage>
</organism>
<evidence type="ECO:0000313" key="2">
    <source>
        <dbReference type="Proteomes" id="UP001239111"/>
    </source>
</evidence>
<reference evidence="1" key="1">
    <citation type="submission" date="2023-04" db="EMBL/GenBank/DDBJ databases">
        <title>A chromosome-level genome assembly of the parasitoid wasp Eretmocerus hayati.</title>
        <authorList>
            <person name="Zhong Y."/>
            <person name="Liu S."/>
            <person name="Liu Y."/>
        </authorList>
    </citation>
    <scope>NUCLEOTIDE SEQUENCE</scope>
    <source>
        <strain evidence="1">ZJU_SS_LIU_2023</strain>
    </source>
</reference>
<evidence type="ECO:0000313" key="1">
    <source>
        <dbReference type="EMBL" id="KAJ8683203.1"/>
    </source>
</evidence>
<keyword evidence="2" id="KW-1185">Reference proteome</keyword>
<comment type="caution">
    <text evidence="1">The sequence shown here is derived from an EMBL/GenBank/DDBJ whole genome shotgun (WGS) entry which is preliminary data.</text>
</comment>
<accession>A0ACC2PJI8</accession>
<name>A0ACC2PJI8_9HYME</name>
<sequence>MVLCKYFQQGNCRYGQLCKFTHSYGNRSKTFGGDDKNIALLVAEEVLVAERGGQWLLSCFGPFKEKKCIPGMEDLSPEELRWEMYQAQKNGTVDQVNVQFQKMCEEMKSKRDALKNPTTQIYQMLEEIKNGVTSSFAFGDASKTNQGNNPFGQSQLSTPNANQTSNVFGQKPFGTTPSTNVFGASNNFSTQQQQPLFGGNASFGSAPVFGGSSAFGTAQVSRPNSYFGSTSTTTSASSAGVFGTTQVSQANPFFANTAAATTPAGSTGVFGSTQVSQQNTFFGTTTSTSSTAGGFGGLAAARPNPFFANSANTTSSATAPAFGGAPTFGGSSFGVAQSTGSVFGGQAFGAAGTTGASNSIFGATGVTNAPNSIFGGSANTASFGALAQNPTNVFGSAPTTMASSSNAFDVAPNVTPFGTASTATPAFGSSGSQAFAPAAAQTQGVFGSQAATSTQGVFASQVAAPAQGIFGSQAATTAQGVFGSQTAAPAQGAFGNQTTSAPGVFGNQAAPPAQGVFGSQAATPAQGAFGSQAAPFPQNTPFGFQTPATNATTSTNVFGAPTNQSVFGASAPVSSNQSVFGATTSQSSTSVFGTSSAPPNANPFLANASTTTSSPFGSAPSNQASPFGAFAKTGAQLSVTVIVDETAYTPDENLTDDEKAAYRSTLFVEGQIPLKPPSKELC</sequence>
<protein>
    <submittedName>
        <fullName evidence="1">Uncharacterized protein</fullName>
    </submittedName>
</protein>
<proteinExistence type="predicted"/>
<dbReference type="Proteomes" id="UP001239111">
    <property type="component" value="Chromosome 1"/>
</dbReference>
<dbReference type="EMBL" id="CM056741">
    <property type="protein sequence ID" value="KAJ8683203.1"/>
    <property type="molecule type" value="Genomic_DNA"/>
</dbReference>